<proteinExistence type="inferred from homology"/>
<dbReference type="PANTHER" id="PTHR23117:SF13">
    <property type="entry name" value="GUANYLATE KINASE"/>
    <property type="match status" value="1"/>
</dbReference>
<dbReference type="AlphaFoldDB" id="A0A411HFX5"/>
<accession>A0A411HFX5</accession>
<dbReference type="InterPro" id="IPR008145">
    <property type="entry name" value="GK/Ca_channel_bsu"/>
</dbReference>
<evidence type="ECO:0000256" key="7">
    <source>
        <dbReference type="ARBA" id="ARBA00022840"/>
    </source>
</evidence>
<gene>
    <name evidence="9" type="primary">gmk</name>
    <name evidence="11" type="ORF">ELE36_02830</name>
</gene>
<dbReference type="InterPro" id="IPR008144">
    <property type="entry name" value="Guanylate_kin-like_dom"/>
</dbReference>
<keyword evidence="4 9" id="KW-0808">Transferase</keyword>
<sequence>MPGTLFIVAAPSGAGKTSLVKALLEREPDIALSISHTTRPPRPGEIDGRHYHYCSRSEFEQLVRQNAFLEHAVVFGNRYGTSRAAVEAQLASGHDVLLEIDFQGAEQVRARMTCSSIFILPPSREELLRRLHLRGQDSEAEIARRTREARAEMLHHTEFDYLVVNDDFETALNDLRAIVTSQRLRRIQQTRRHAALIADLLKEA</sequence>
<feature type="binding site" evidence="9">
    <location>
        <begin position="10"/>
        <end position="17"/>
    </location>
    <ligand>
        <name>ATP</name>
        <dbReference type="ChEBI" id="CHEBI:30616"/>
    </ligand>
</feature>
<dbReference type="InterPro" id="IPR017665">
    <property type="entry name" value="Guanylate_kinase"/>
</dbReference>
<dbReference type="RefSeq" id="WP_129831651.1">
    <property type="nucleotide sequence ID" value="NZ_CP035704.1"/>
</dbReference>
<evidence type="ECO:0000256" key="2">
    <source>
        <dbReference type="ARBA" id="ARBA00012961"/>
    </source>
</evidence>
<dbReference type="Pfam" id="PF00625">
    <property type="entry name" value="Guanylate_kin"/>
    <property type="match status" value="1"/>
</dbReference>
<dbReference type="PANTHER" id="PTHR23117">
    <property type="entry name" value="GUANYLATE KINASE-RELATED"/>
    <property type="match status" value="1"/>
</dbReference>
<evidence type="ECO:0000313" key="12">
    <source>
        <dbReference type="Proteomes" id="UP000291562"/>
    </source>
</evidence>
<feature type="domain" description="Guanylate kinase-like" evidence="10">
    <location>
        <begin position="3"/>
        <end position="180"/>
    </location>
</feature>
<evidence type="ECO:0000256" key="6">
    <source>
        <dbReference type="ARBA" id="ARBA00022777"/>
    </source>
</evidence>
<dbReference type="HAMAP" id="MF_00328">
    <property type="entry name" value="Guanylate_kinase"/>
    <property type="match status" value="1"/>
</dbReference>
<dbReference type="EMBL" id="CP035704">
    <property type="protein sequence ID" value="QBB69395.1"/>
    <property type="molecule type" value="Genomic_DNA"/>
</dbReference>
<dbReference type="OrthoDB" id="9808150at2"/>
<dbReference type="CDD" id="cd00071">
    <property type="entry name" value="GMPK"/>
    <property type="match status" value="1"/>
</dbReference>
<dbReference type="GO" id="GO:0005524">
    <property type="term" value="F:ATP binding"/>
    <property type="evidence" value="ECO:0007669"/>
    <property type="project" value="UniProtKB-UniRule"/>
</dbReference>
<evidence type="ECO:0000256" key="8">
    <source>
        <dbReference type="ARBA" id="ARBA00030128"/>
    </source>
</evidence>
<dbReference type="GO" id="GO:0005829">
    <property type="term" value="C:cytosol"/>
    <property type="evidence" value="ECO:0007669"/>
    <property type="project" value="TreeGrafter"/>
</dbReference>
<comment type="similarity">
    <text evidence="1 9">Belongs to the guanylate kinase family.</text>
</comment>
<keyword evidence="6 9" id="KW-0418">Kinase</keyword>
<organism evidence="11 12">
    <name type="scientific">Pseudolysobacter antarcticus</name>
    <dbReference type="NCBI Taxonomy" id="2511995"/>
    <lineage>
        <taxon>Bacteria</taxon>
        <taxon>Pseudomonadati</taxon>
        <taxon>Pseudomonadota</taxon>
        <taxon>Gammaproteobacteria</taxon>
        <taxon>Lysobacterales</taxon>
        <taxon>Rhodanobacteraceae</taxon>
        <taxon>Pseudolysobacter</taxon>
    </lineage>
</organism>
<dbReference type="SUPFAM" id="SSF52540">
    <property type="entry name" value="P-loop containing nucleoside triphosphate hydrolases"/>
    <property type="match status" value="1"/>
</dbReference>
<dbReference type="Gene3D" id="3.40.50.300">
    <property type="entry name" value="P-loop containing nucleotide triphosphate hydrolases"/>
    <property type="match status" value="1"/>
</dbReference>
<comment type="subcellular location">
    <subcellularLocation>
        <location evidence="9">Cytoplasm</location>
    </subcellularLocation>
</comment>
<dbReference type="FunFam" id="3.30.63.10:FF:000002">
    <property type="entry name" value="Guanylate kinase 1"/>
    <property type="match status" value="1"/>
</dbReference>
<keyword evidence="12" id="KW-1185">Reference proteome</keyword>
<name>A0A411HFX5_9GAMM</name>
<dbReference type="Proteomes" id="UP000291562">
    <property type="component" value="Chromosome"/>
</dbReference>
<dbReference type="NCBIfam" id="TIGR03263">
    <property type="entry name" value="guanyl_kin"/>
    <property type="match status" value="1"/>
</dbReference>
<evidence type="ECO:0000313" key="11">
    <source>
        <dbReference type="EMBL" id="QBB69395.1"/>
    </source>
</evidence>
<evidence type="ECO:0000256" key="4">
    <source>
        <dbReference type="ARBA" id="ARBA00022679"/>
    </source>
</evidence>
<evidence type="ECO:0000256" key="3">
    <source>
        <dbReference type="ARBA" id="ARBA00016296"/>
    </source>
</evidence>
<evidence type="ECO:0000256" key="9">
    <source>
        <dbReference type="HAMAP-Rule" id="MF_00328"/>
    </source>
</evidence>
<dbReference type="PROSITE" id="PS50052">
    <property type="entry name" value="GUANYLATE_KINASE_2"/>
    <property type="match status" value="1"/>
</dbReference>
<keyword evidence="7 9" id="KW-0067">ATP-binding</keyword>
<dbReference type="GO" id="GO:0004385">
    <property type="term" value="F:GMP kinase activity"/>
    <property type="evidence" value="ECO:0007669"/>
    <property type="project" value="UniProtKB-UniRule"/>
</dbReference>
<dbReference type="Gene3D" id="3.30.63.10">
    <property type="entry name" value="Guanylate Kinase phosphate binding domain"/>
    <property type="match status" value="1"/>
</dbReference>
<dbReference type="SMART" id="SM00072">
    <property type="entry name" value="GuKc"/>
    <property type="match status" value="1"/>
</dbReference>
<keyword evidence="9" id="KW-0963">Cytoplasm</keyword>
<dbReference type="EC" id="2.7.4.8" evidence="2 9"/>
<comment type="function">
    <text evidence="9">Essential for recycling GMP and indirectly, cGMP.</text>
</comment>
<keyword evidence="5 9" id="KW-0547">Nucleotide-binding</keyword>
<comment type="catalytic activity">
    <reaction evidence="9">
        <text>GMP + ATP = GDP + ADP</text>
        <dbReference type="Rhea" id="RHEA:20780"/>
        <dbReference type="ChEBI" id="CHEBI:30616"/>
        <dbReference type="ChEBI" id="CHEBI:58115"/>
        <dbReference type="ChEBI" id="CHEBI:58189"/>
        <dbReference type="ChEBI" id="CHEBI:456216"/>
        <dbReference type="EC" id="2.7.4.8"/>
    </reaction>
</comment>
<evidence type="ECO:0000256" key="5">
    <source>
        <dbReference type="ARBA" id="ARBA00022741"/>
    </source>
</evidence>
<reference evidence="11 12" key="1">
    <citation type="submission" date="2019-01" db="EMBL/GenBank/DDBJ databases">
        <title>Pseudolysobacter antarctica gen. nov., sp. nov., isolated from Fildes Peninsula, Antarctica.</title>
        <authorList>
            <person name="Wei Z."/>
            <person name="Peng F."/>
        </authorList>
    </citation>
    <scope>NUCLEOTIDE SEQUENCE [LARGE SCALE GENOMIC DNA]</scope>
    <source>
        <strain evidence="11 12">AQ6-296</strain>
    </source>
</reference>
<evidence type="ECO:0000256" key="1">
    <source>
        <dbReference type="ARBA" id="ARBA00005790"/>
    </source>
</evidence>
<dbReference type="KEGG" id="xbc:ELE36_02830"/>
<dbReference type="InterPro" id="IPR027417">
    <property type="entry name" value="P-loop_NTPase"/>
</dbReference>
<evidence type="ECO:0000259" key="10">
    <source>
        <dbReference type="PROSITE" id="PS50052"/>
    </source>
</evidence>
<protein>
    <recommendedName>
        <fullName evidence="3 9">Guanylate kinase</fullName>
        <ecNumber evidence="2 9">2.7.4.8</ecNumber>
    </recommendedName>
    <alternativeName>
        <fullName evidence="8 9">GMP kinase</fullName>
    </alternativeName>
</protein>